<protein>
    <submittedName>
        <fullName evidence="3">DUF11 domain-containing protein</fullName>
    </submittedName>
</protein>
<organism evidence="3 4">
    <name type="scientific">Runella aurantiaca</name>
    <dbReference type="NCBI Taxonomy" id="2282308"/>
    <lineage>
        <taxon>Bacteria</taxon>
        <taxon>Pseudomonadati</taxon>
        <taxon>Bacteroidota</taxon>
        <taxon>Cytophagia</taxon>
        <taxon>Cytophagales</taxon>
        <taxon>Spirosomataceae</taxon>
        <taxon>Runella</taxon>
    </lineage>
</organism>
<comment type="caution">
    <text evidence="3">The sequence shown here is derived from an EMBL/GenBank/DDBJ whole genome shotgun (WGS) entry which is preliminary data.</text>
</comment>
<keyword evidence="4" id="KW-1185">Reference proteome</keyword>
<accession>A0A369IDJ6</accession>
<evidence type="ECO:0000259" key="2">
    <source>
        <dbReference type="Pfam" id="PF01345"/>
    </source>
</evidence>
<evidence type="ECO:0000313" key="4">
    <source>
        <dbReference type="Proteomes" id="UP000253141"/>
    </source>
</evidence>
<evidence type="ECO:0000313" key="3">
    <source>
        <dbReference type="EMBL" id="RDB06920.1"/>
    </source>
</evidence>
<gene>
    <name evidence="3" type="ORF">DVG78_06485</name>
</gene>
<proteinExistence type="predicted"/>
<feature type="transmembrane region" description="Helical" evidence="1">
    <location>
        <begin position="76"/>
        <end position="96"/>
    </location>
</feature>
<dbReference type="InterPro" id="IPR001434">
    <property type="entry name" value="OmcB-like_DUF11"/>
</dbReference>
<dbReference type="EMBL" id="QPIW01000003">
    <property type="protein sequence ID" value="RDB06920.1"/>
    <property type="molecule type" value="Genomic_DNA"/>
</dbReference>
<dbReference type="NCBIfam" id="TIGR01451">
    <property type="entry name" value="B_ant_repeat"/>
    <property type="match status" value="1"/>
</dbReference>
<dbReference type="Proteomes" id="UP000253141">
    <property type="component" value="Unassembled WGS sequence"/>
</dbReference>
<keyword evidence="1" id="KW-0472">Membrane</keyword>
<evidence type="ECO:0000256" key="1">
    <source>
        <dbReference type="SAM" id="Phobius"/>
    </source>
</evidence>
<keyword evidence="1" id="KW-0812">Transmembrane</keyword>
<sequence>MQIYQKNGVTGELCKGFSVAGPVLLPRSILHTAAGACNFNNSNLIFRPLFTFIRYPLLYFIHVQPLPQSYFIMKKLLYLSSIVLLFLLGAGAQGYAQKGSFAVQLVLKETDCINNKVILQVQVKANHADSTFLLGDANFRLRYSSLAISNPVISPNAGALSGNSTYSLNLQGSTQGTINGLVSLNVLYGGQSLPTTVTTNWLTVADLTFDLVSPLATNCVDLTWQTDKTPPVTGMNEIIVTNASPLTFTNHSVKASGVFNKLILCPSQICQTTPPDTGSFGVQLLVKSFDCVTKKVQVEVQVKAKDASSTFLMGDANFRFNYNTTVLSNPILFAQNNYSGGAYTSQNLQGSGVSGSNGIVSLNVKYGGSSPPASVGTSWTSVGVIEFTFTGDDATACFDLNWQKSTDLPATGMNQITVTNQAPFTYTSQAAISDNTYNSLTLCPNQYCTTASTGSYAVQLTSKSFDCITKKTVVLVRVRAKDANSTFLMGDANFRFNYNTTLLANPTIVQQANFATFPYTAQDLQGSAVSGAAGIVSLNVKYSPSVGNTPTAQQVTADWVTVACIEFDYVGSTNAACFDLNWQTGVDFPETGMNEVRITGNTYTLTPVAPAPVFEKLTLCPAQLCQTRNVALSIKKTRTSDAQANLGDLTSFKLVIKNAGPDTAVNVIVVDSLPASMQWISAAPTATSINGNAATWTIPSITPSDSIIITVQAKILSAGVSLNEAAIISVAGGILPAPISDNACVTVPISLCSNEAAQISVPDKYTNVIWYRTFNGTTTQVGTTNTILVTQIGSYSFTATNQSCPASGCCPIVFIAGDCCPSDLCIPFVVKKIRKNGVLIK</sequence>
<dbReference type="Pfam" id="PF01345">
    <property type="entry name" value="DUF11"/>
    <property type="match status" value="1"/>
</dbReference>
<dbReference type="AlphaFoldDB" id="A0A369IDJ6"/>
<keyword evidence="1" id="KW-1133">Transmembrane helix</keyword>
<dbReference type="InterPro" id="IPR047589">
    <property type="entry name" value="DUF11_rpt"/>
</dbReference>
<reference evidence="3 4" key="1">
    <citation type="submission" date="2018-07" db="EMBL/GenBank/DDBJ databases">
        <title>Genome analysis of Runella aurantiaca.</title>
        <authorList>
            <person name="Yang X."/>
        </authorList>
    </citation>
    <scope>NUCLEOTIDE SEQUENCE [LARGE SCALE GENOMIC DNA]</scope>
    <source>
        <strain evidence="3 4">YX9</strain>
    </source>
</reference>
<name>A0A369IDJ6_9BACT</name>
<feature type="domain" description="DUF11" evidence="2">
    <location>
        <begin position="632"/>
        <end position="728"/>
    </location>
</feature>